<dbReference type="PATRIC" id="fig|322095.3.peg.1413"/>
<proteinExistence type="predicted"/>
<evidence type="ECO:0000313" key="3">
    <source>
        <dbReference type="Proteomes" id="UP000070224"/>
    </source>
</evidence>
<dbReference type="RefSeq" id="WP_060935645.1">
    <property type="nucleotide sequence ID" value="NZ_KQ960453.1"/>
</dbReference>
<dbReference type="OrthoDB" id="1015542at2"/>
<dbReference type="EMBL" id="LSDK01000094">
    <property type="protein sequence ID" value="KXB75320.1"/>
    <property type="molecule type" value="Genomic_DNA"/>
</dbReference>
<feature type="chain" id="PRO_5007462104" evidence="1">
    <location>
        <begin position="22"/>
        <end position="204"/>
    </location>
</feature>
<dbReference type="STRING" id="322095.HMPREF3185_01431"/>
<accession>A0A134B5W0</accession>
<organism evidence="2 3">
    <name type="scientific">Porphyromonas somerae</name>
    <dbReference type="NCBI Taxonomy" id="322095"/>
    <lineage>
        <taxon>Bacteria</taxon>
        <taxon>Pseudomonadati</taxon>
        <taxon>Bacteroidota</taxon>
        <taxon>Bacteroidia</taxon>
        <taxon>Bacteroidales</taxon>
        <taxon>Porphyromonadaceae</taxon>
        <taxon>Porphyromonas</taxon>
    </lineage>
</organism>
<dbReference type="Proteomes" id="UP000070224">
    <property type="component" value="Unassembled WGS sequence"/>
</dbReference>
<protein>
    <submittedName>
        <fullName evidence="2">Uncharacterized protein</fullName>
    </submittedName>
</protein>
<evidence type="ECO:0000256" key="1">
    <source>
        <dbReference type="SAM" id="SignalP"/>
    </source>
</evidence>
<name>A0A134B5W0_9PORP</name>
<evidence type="ECO:0000313" key="2">
    <source>
        <dbReference type="EMBL" id="KXB75320.1"/>
    </source>
</evidence>
<gene>
    <name evidence="2" type="ORF">HMPREF3185_01431</name>
</gene>
<reference evidence="3" key="1">
    <citation type="submission" date="2016-01" db="EMBL/GenBank/DDBJ databases">
        <authorList>
            <person name="Mitreva M."/>
            <person name="Pepin K.H."/>
            <person name="Mihindukulasuriya K.A."/>
            <person name="Fulton R."/>
            <person name="Fronick C."/>
            <person name="O'Laughlin M."/>
            <person name="Miner T."/>
            <person name="Herter B."/>
            <person name="Rosa B.A."/>
            <person name="Cordes M."/>
            <person name="Tomlinson C."/>
            <person name="Wollam A."/>
            <person name="Palsikar V.B."/>
            <person name="Mardis E.R."/>
            <person name="Wilson R.K."/>
        </authorList>
    </citation>
    <scope>NUCLEOTIDE SEQUENCE [LARGE SCALE GENOMIC DNA]</scope>
    <source>
        <strain evidence="3">KA00683</strain>
    </source>
</reference>
<feature type="signal peptide" evidence="1">
    <location>
        <begin position="1"/>
        <end position="21"/>
    </location>
</feature>
<keyword evidence="1" id="KW-0732">Signal</keyword>
<keyword evidence="3" id="KW-1185">Reference proteome</keyword>
<dbReference type="AlphaFoldDB" id="A0A134B5W0"/>
<comment type="caution">
    <text evidence="2">The sequence shown here is derived from an EMBL/GenBank/DDBJ whole genome shotgun (WGS) entry which is preliminary data.</text>
</comment>
<sequence length="204" mass="23153">MTKLIRLLSLILLLSGARVSAQTQVAALRDFRQVWDSNHDNPRGFYFEDRHHDLDKFAGEWEGTGFVGHQWSVRIVVLKKANYYHSYWSDALGLELSITKDGKACITPTKGLLSGTSFIQGWEFAWDEEKNSVQPDVCKVPFAYGKADKPYQGLATLYLCLNAAHDTIVVRRRSMIGIDRPVIVPDYLSAPYDAEVCTLRRVKK</sequence>